<evidence type="ECO:0000256" key="1">
    <source>
        <dbReference type="ARBA" id="ARBA00004651"/>
    </source>
</evidence>
<feature type="transmembrane region" description="Helical" evidence="6">
    <location>
        <begin position="188"/>
        <end position="208"/>
    </location>
</feature>
<proteinExistence type="predicted"/>
<feature type="transmembrane region" description="Helical" evidence="6">
    <location>
        <begin position="356"/>
        <end position="377"/>
    </location>
</feature>
<feature type="transmembrane region" description="Helical" evidence="6">
    <location>
        <begin position="389"/>
        <end position="415"/>
    </location>
</feature>
<dbReference type="PROSITE" id="PS50850">
    <property type="entry name" value="MFS"/>
    <property type="match status" value="1"/>
</dbReference>
<feature type="transmembrane region" description="Helical" evidence="6">
    <location>
        <begin position="24"/>
        <end position="41"/>
    </location>
</feature>
<feature type="transmembrane region" description="Helical" evidence="6">
    <location>
        <begin position="296"/>
        <end position="320"/>
    </location>
</feature>
<reference evidence="8 9" key="1">
    <citation type="submission" date="2023-01" db="EMBL/GenBank/DDBJ databases">
        <title>Novel species of the genus Asticcacaulis isolated from rivers.</title>
        <authorList>
            <person name="Lu H."/>
        </authorList>
    </citation>
    <scope>NUCLEOTIDE SEQUENCE [LARGE SCALE GENOMIC DNA]</scope>
    <source>
        <strain evidence="8 9">LKC15W</strain>
    </source>
</reference>
<dbReference type="PANTHER" id="PTHR11662">
    <property type="entry name" value="SOLUTE CARRIER FAMILY 17"/>
    <property type="match status" value="1"/>
</dbReference>
<dbReference type="SUPFAM" id="SSF103473">
    <property type="entry name" value="MFS general substrate transporter"/>
    <property type="match status" value="1"/>
</dbReference>
<feature type="transmembrane region" description="Helical" evidence="6">
    <location>
        <begin position="332"/>
        <end position="350"/>
    </location>
</feature>
<dbReference type="Proteomes" id="UP001218579">
    <property type="component" value="Unassembled WGS sequence"/>
</dbReference>
<evidence type="ECO:0000259" key="7">
    <source>
        <dbReference type="PROSITE" id="PS50850"/>
    </source>
</evidence>
<name>A0ABT5HLX1_9CAUL</name>
<sequence length="449" mass="47872">MPQDITRDAQAKSRAAAPTKPTHVRYWLIAFLFIITTINYADRSTFSIAGASASEALGLSPVDMGFILSAFGWAYVAAQIPGGALLDRFGVKRVYVGAIALWSIFTAFQGFVGLIGGLSIVGSLFVLRFLVGLAEAPSFPGNARIVAAWFPASERGTASAIFNSAQYFALVAFAPLMSWLVHDFGWRAVFYVMGALGLVAAFAFAKFIQSPEKHPMVNAGELAIMKDGGAVSMEAKAKGDKAGFSFARLKVLLTNRMLLGIYLAQYCINVLTYFFVTWFPIYLVKERGLNIMQAGFAAAAPALCGFIGGLVGGFLSDYLLKKSGNVSASRKTPIFIGMTLALSIIACAYVDQEWLIITLMAVAFFGKGVASLGWAVVSDVAPREYIGLAGGVFNMFGNTAGIVTPIVIGYIVAATGSFDGALIYVGLHCIVTMLAFGLITGKIERLKMS</sequence>
<keyword evidence="4 6" id="KW-1133">Transmembrane helix</keyword>
<feature type="transmembrane region" description="Helical" evidence="6">
    <location>
        <begin position="94"/>
        <end position="127"/>
    </location>
</feature>
<dbReference type="InterPro" id="IPR000849">
    <property type="entry name" value="Sugar_P_transporter"/>
</dbReference>
<feature type="transmembrane region" description="Helical" evidence="6">
    <location>
        <begin position="165"/>
        <end position="182"/>
    </location>
</feature>
<evidence type="ECO:0000313" key="9">
    <source>
        <dbReference type="Proteomes" id="UP001218579"/>
    </source>
</evidence>
<dbReference type="Gene3D" id="1.20.1250.20">
    <property type="entry name" value="MFS general substrate transporter like domains"/>
    <property type="match status" value="2"/>
</dbReference>
<feature type="transmembrane region" description="Helical" evidence="6">
    <location>
        <begin position="421"/>
        <end position="439"/>
    </location>
</feature>
<keyword evidence="5 6" id="KW-0472">Membrane</keyword>
<dbReference type="NCBIfam" id="TIGR00893">
    <property type="entry name" value="2A0114"/>
    <property type="match status" value="1"/>
</dbReference>
<feature type="domain" description="Major facilitator superfamily (MFS) profile" evidence="7">
    <location>
        <begin position="28"/>
        <end position="444"/>
    </location>
</feature>
<evidence type="ECO:0000256" key="4">
    <source>
        <dbReference type="ARBA" id="ARBA00022989"/>
    </source>
</evidence>
<feature type="transmembrane region" description="Helical" evidence="6">
    <location>
        <begin position="62"/>
        <end position="82"/>
    </location>
</feature>
<evidence type="ECO:0000256" key="2">
    <source>
        <dbReference type="ARBA" id="ARBA00022475"/>
    </source>
</evidence>
<protein>
    <submittedName>
        <fullName evidence="8">MFS transporter</fullName>
    </submittedName>
</protein>
<evidence type="ECO:0000256" key="3">
    <source>
        <dbReference type="ARBA" id="ARBA00022692"/>
    </source>
</evidence>
<comment type="caution">
    <text evidence="8">The sequence shown here is derived from an EMBL/GenBank/DDBJ whole genome shotgun (WGS) entry which is preliminary data.</text>
</comment>
<gene>
    <name evidence="8" type="ORF">PQU98_13825</name>
</gene>
<feature type="transmembrane region" description="Helical" evidence="6">
    <location>
        <begin position="257"/>
        <end position="276"/>
    </location>
</feature>
<evidence type="ECO:0000313" key="8">
    <source>
        <dbReference type="EMBL" id="MDC7677218.1"/>
    </source>
</evidence>
<dbReference type="InterPro" id="IPR011701">
    <property type="entry name" value="MFS"/>
</dbReference>
<dbReference type="InterPro" id="IPR050382">
    <property type="entry name" value="MFS_Na/Anion_cotransporter"/>
</dbReference>
<dbReference type="RefSeq" id="WP_272745545.1">
    <property type="nucleotide sequence ID" value="NZ_JAQQKV010000003.1"/>
</dbReference>
<dbReference type="Pfam" id="PF07690">
    <property type="entry name" value="MFS_1"/>
    <property type="match status" value="1"/>
</dbReference>
<keyword evidence="2" id="KW-1003">Cell membrane</keyword>
<dbReference type="EMBL" id="JAQQKV010000003">
    <property type="protein sequence ID" value="MDC7677218.1"/>
    <property type="molecule type" value="Genomic_DNA"/>
</dbReference>
<keyword evidence="3 6" id="KW-0812">Transmembrane</keyword>
<comment type="subcellular location">
    <subcellularLocation>
        <location evidence="1">Cell membrane</location>
        <topology evidence="1">Multi-pass membrane protein</topology>
    </subcellularLocation>
</comment>
<organism evidence="8 9">
    <name type="scientific">Asticcacaulis machinosus</name>
    <dbReference type="NCBI Taxonomy" id="2984211"/>
    <lineage>
        <taxon>Bacteria</taxon>
        <taxon>Pseudomonadati</taxon>
        <taxon>Pseudomonadota</taxon>
        <taxon>Alphaproteobacteria</taxon>
        <taxon>Caulobacterales</taxon>
        <taxon>Caulobacteraceae</taxon>
        <taxon>Asticcacaulis</taxon>
    </lineage>
</organism>
<evidence type="ECO:0000256" key="6">
    <source>
        <dbReference type="SAM" id="Phobius"/>
    </source>
</evidence>
<accession>A0ABT5HLX1</accession>
<dbReference type="PANTHER" id="PTHR11662:SF399">
    <property type="entry name" value="FI19708P1-RELATED"/>
    <property type="match status" value="1"/>
</dbReference>
<dbReference type="CDD" id="cd17319">
    <property type="entry name" value="MFS_ExuT_GudP_like"/>
    <property type="match status" value="1"/>
</dbReference>
<keyword evidence="9" id="KW-1185">Reference proteome</keyword>
<evidence type="ECO:0000256" key="5">
    <source>
        <dbReference type="ARBA" id="ARBA00023136"/>
    </source>
</evidence>
<dbReference type="InterPro" id="IPR020846">
    <property type="entry name" value="MFS_dom"/>
</dbReference>
<dbReference type="PIRSF" id="PIRSF002808">
    <property type="entry name" value="Hexose_phosphate_transp"/>
    <property type="match status" value="1"/>
</dbReference>
<dbReference type="InterPro" id="IPR036259">
    <property type="entry name" value="MFS_trans_sf"/>
</dbReference>